<reference evidence="3" key="2">
    <citation type="submission" date="2021-08" db="EMBL/GenBank/DDBJ databases">
        <authorList>
            <person name="Tani A."/>
            <person name="Ola A."/>
            <person name="Ogura Y."/>
            <person name="Katsura K."/>
            <person name="Hayashi T."/>
        </authorList>
    </citation>
    <scope>NUCLEOTIDE SEQUENCE</scope>
    <source>
        <strain evidence="3">DSM 19015</strain>
    </source>
</reference>
<dbReference type="Pfam" id="PF12836">
    <property type="entry name" value="HHH_3"/>
    <property type="match status" value="1"/>
</dbReference>
<sequence length="116" mass="11817">MTSSLLRSLTLIAGLAALPAFAQTPAPATPTAKPPAAAPSTAAKPEPAKADAKAPLIDLNSASAEELDALPGIGSARSAAIIKGRPYKGKDELVSKKILSESVYEGIKDKVIAKQK</sequence>
<protein>
    <recommendedName>
        <fullName evidence="5">DNA-binding protein</fullName>
    </recommendedName>
</protein>
<gene>
    <name evidence="3" type="ORF">OCOJLMKI_3129</name>
</gene>
<accession>A0ABQ4S241</accession>
<dbReference type="RefSeq" id="WP_238245040.1">
    <property type="nucleotide sequence ID" value="NZ_BPQP01000049.1"/>
</dbReference>
<keyword evidence="2" id="KW-0732">Signal</keyword>
<organism evidence="3 4">
    <name type="scientific">Methylobacterium iners</name>
    <dbReference type="NCBI Taxonomy" id="418707"/>
    <lineage>
        <taxon>Bacteria</taxon>
        <taxon>Pseudomonadati</taxon>
        <taxon>Pseudomonadota</taxon>
        <taxon>Alphaproteobacteria</taxon>
        <taxon>Hyphomicrobiales</taxon>
        <taxon>Methylobacteriaceae</taxon>
        <taxon>Methylobacterium</taxon>
    </lineage>
</organism>
<evidence type="ECO:0008006" key="5">
    <source>
        <dbReference type="Google" id="ProtNLM"/>
    </source>
</evidence>
<dbReference type="Gene3D" id="1.10.150.320">
    <property type="entry name" value="Photosystem II 12 kDa extrinsic protein"/>
    <property type="match status" value="1"/>
</dbReference>
<reference evidence="3" key="1">
    <citation type="journal article" date="2021" name="Front. Microbiol.">
        <title>Comprehensive Comparative Genomics and Phenotyping of Methylobacterium Species.</title>
        <authorList>
            <person name="Alessa O."/>
            <person name="Ogura Y."/>
            <person name="Fujitani Y."/>
            <person name="Takami H."/>
            <person name="Hayashi T."/>
            <person name="Sahin N."/>
            <person name="Tani A."/>
        </authorList>
    </citation>
    <scope>NUCLEOTIDE SEQUENCE</scope>
    <source>
        <strain evidence="3">DSM 19015</strain>
    </source>
</reference>
<dbReference type="EMBL" id="BPQP01000049">
    <property type="protein sequence ID" value="GJD95913.1"/>
    <property type="molecule type" value="Genomic_DNA"/>
</dbReference>
<feature type="region of interest" description="Disordered" evidence="1">
    <location>
        <begin position="24"/>
        <end position="52"/>
    </location>
</feature>
<evidence type="ECO:0000256" key="1">
    <source>
        <dbReference type="SAM" id="MobiDB-lite"/>
    </source>
</evidence>
<evidence type="ECO:0000313" key="3">
    <source>
        <dbReference type="EMBL" id="GJD95913.1"/>
    </source>
</evidence>
<feature type="chain" id="PRO_5046969937" description="DNA-binding protein" evidence="2">
    <location>
        <begin position="23"/>
        <end position="116"/>
    </location>
</feature>
<dbReference type="Proteomes" id="UP001055125">
    <property type="component" value="Unassembled WGS sequence"/>
</dbReference>
<comment type="caution">
    <text evidence="3">The sequence shown here is derived from an EMBL/GenBank/DDBJ whole genome shotgun (WGS) entry which is preliminary data.</text>
</comment>
<dbReference type="SUPFAM" id="SSF81585">
    <property type="entry name" value="PsbU/PolX domain-like"/>
    <property type="match status" value="1"/>
</dbReference>
<keyword evidence="4" id="KW-1185">Reference proteome</keyword>
<evidence type="ECO:0000256" key="2">
    <source>
        <dbReference type="SAM" id="SignalP"/>
    </source>
</evidence>
<evidence type="ECO:0000313" key="4">
    <source>
        <dbReference type="Proteomes" id="UP001055125"/>
    </source>
</evidence>
<proteinExistence type="predicted"/>
<name>A0ABQ4S241_9HYPH</name>
<feature type="signal peptide" evidence="2">
    <location>
        <begin position="1"/>
        <end position="22"/>
    </location>
</feature>